<accession>A0A9D9GU98</accession>
<proteinExistence type="inferred from homology"/>
<dbReference type="SUPFAM" id="SSF140566">
    <property type="entry name" value="FlgN-like"/>
    <property type="match status" value="1"/>
</dbReference>
<dbReference type="EMBL" id="JADINH010000210">
    <property type="protein sequence ID" value="MBO8416796.1"/>
    <property type="molecule type" value="Genomic_DNA"/>
</dbReference>
<sequence length="159" mass="17853">MFKKLNPGTKAGAKAAPVVRPLIEYLQEQNKLLDEIGRVLSQENKALSGRDAEAINELSQKKSRLMLTLQQNDQKIKLHPDAAKLKTDFVKHVQVLKLKLAECKRRNEVNGRLIRLCQSSCRRLSAVLMGVRDKMTKSMTYTDKGGISANGLQRLNIQA</sequence>
<comment type="similarity">
    <text evidence="2">Belongs to the FlgN family.</text>
</comment>
<organism evidence="4 5">
    <name type="scientific">Candidatus Avisuccinivibrio stercorigallinarum</name>
    <dbReference type="NCBI Taxonomy" id="2840704"/>
    <lineage>
        <taxon>Bacteria</taxon>
        <taxon>Pseudomonadati</taxon>
        <taxon>Pseudomonadota</taxon>
        <taxon>Gammaproteobacteria</taxon>
        <taxon>Aeromonadales</taxon>
        <taxon>Succinivibrionaceae</taxon>
        <taxon>Succinivibrionaceae incertae sedis</taxon>
        <taxon>Candidatus Avisuccinivibrio</taxon>
    </lineage>
</organism>
<keyword evidence="4" id="KW-0966">Cell projection</keyword>
<dbReference type="InterPro" id="IPR007809">
    <property type="entry name" value="FlgN-like"/>
</dbReference>
<comment type="function">
    <text evidence="1">Required for the efficient initiation of filament assembly.</text>
</comment>
<dbReference type="AlphaFoldDB" id="A0A9D9GU98"/>
<dbReference type="Proteomes" id="UP000823631">
    <property type="component" value="Unassembled WGS sequence"/>
</dbReference>
<dbReference type="Gene3D" id="1.20.58.300">
    <property type="entry name" value="FlgN-like"/>
    <property type="match status" value="1"/>
</dbReference>
<gene>
    <name evidence="4" type="ORF">IAB19_10485</name>
</gene>
<evidence type="ECO:0000256" key="2">
    <source>
        <dbReference type="ARBA" id="ARBA00007703"/>
    </source>
</evidence>
<protein>
    <submittedName>
        <fullName evidence="4">Flagellar protein FlgN</fullName>
    </submittedName>
</protein>
<reference evidence="4" key="2">
    <citation type="journal article" date="2021" name="PeerJ">
        <title>Extensive microbial diversity within the chicken gut microbiome revealed by metagenomics and culture.</title>
        <authorList>
            <person name="Gilroy R."/>
            <person name="Ravi A."/>
            <person name="Getino M."/>
            <person name="Pursley I."/>
            <person name="Horton D.L."/>
            <person name="Alikhan N.F."/>
            <person name="Baker D."/>
            <person name="Gharbi K."/>
            <person name="Hall N."/>
            <person name="Watson M."/>
            <person name="Adriaenssens E.M."/>
            <person name="Foster-Nyarko E."/>
            <person name="Jarju S."/>
            <person name="Secka A."/>
            <person name="Antonio M."/>
            <person name="Oren A."/>
            <person name="Chaudhuri R.R."/>
            <person name="La Ragione R."/>
            <person name="Hildebrand F."/>
            <person name="Pallen M.J."/>
        </authorList>
    </citation>
    <scope>NUCLEOTIDE SEQUENCE</scope>
    <source>
        <strain evidence="4">17213</strain>
    </source>
</reference>
<dbReference type="GO" id="GO:0044780">
    <property type="term" value="P:bacterial-type flagellum assembly"/>
    <property type="evidence" value="ECO:0007669"/>
    <property type="project" value="InterPro"/>
</dbReference>
<name>A0A9D9GU98_9GAMM</name>
<dbReference type="Pfam" id="PF05130">
    <property type="entry name" value="FlgN"/>
    <property type="match status" value="1"/>
</dbReference>
<evidence type="ECO:0000256" key="1">
    <source>
        <dbReference type="ARBA" id="ARBA00002397"/>
    </source>
</evidence>
<comment type="caution">
    <text evidence="4">The sequence shown here is derived from an EMBL/GenBank/DDBJ whole genome shotgun (WGS) entry which is preliminary data.</text>
</comment>
<evidence type="ECO:0000256" key="3">
    <source>
        <dbReference type="ARBA" id="ARBA00022795"/>
    </source>
</evidence>
<evidence type="ECO:0000313" key="5">
    <source>
        <dbReference type="Proteomes" id="UP000823631"/>
    </source>
</evidence>
<keyword evidence="4" id="KW-0282">Flagellum</keyword>
<keyword evidence="4" id="KW-0969">Cilium</keyword>
<reference evidence="4" key="1">
    <citation type="submission" date="2020-10" db="EMBL/GenBank/DDBJ databases">
        <authorList>
            <person name="Gilroy R."/>
        </authorList>
    </citation>
    <scope>NUCLEOTIDE SEQUENCE</scope>
    <source>
        <strain evidence="4">17213</strain>
    </source>
</reference>
<keyword evidence="3" id="KW-1005">Bacterial flagellum biogenesis</keyword>
<evidence type="ECO:0000313" key="4">
    <source>
        <dbReference type="EMBL" id="MBO8416796.1"/>
    </source>
</evidence>
<dbReference type="InterPro" id="IPR036679">
    <property type="entry name" value="FlgN-like_sf"/>
</dbReference>